<reference evidence="1" key="1">
    <citation type="submission" date="2018-05" db="EMBL/GenBank/DDBJ databases">
        <authorList>
            <person name="Lanie J.A."/>
            <person name="Ng W.-L."/>
            <person name="Kazmierczak K.M."/>
            <person name="Andrzejewski T.M."/>
            <person name="Davidsen T.M."/>
            <person name="Wayne K.J."/>
            <person name="Tettelin H."/>
            <person name="Glass J.I."/>
            <person name="Rusch D."/>
            <person name="Podicherti R."/>
            <person name="Tsui H.-C.T."/>
            <person name="Winkler M.E."/>
        </authorList>
    </citation>
    <scope>NUCLEOTIDE SEQUENCE</scope>
</reference>
<gene>
    <name evidence="1" type="ORF">METZ01_LOCUS452885</name>
</gene>
<sequence length="28" mass="2883">MMALGEQAVVTEGACEPITHALGELVVN</sequence>
<dbReference type="EMBL" id="UINC01187352">
    <property type="protein sequence ID" value="SVE00031.1"/>
    <property type="molecule type" value="Genomic_DNA"/>
</dbReference>
<evidence type="ECO:0000313" key="1">
    <source>
        <dbReference type="EMBL" id="SVE00031.1"/>
    </source>
</evidence>
<proteinExistence type="predicted"/>
<dbReference type="AlphaFoldDB" id="A0A382ZX52"/>
<organism evidence="1">
    <name type="scientific">marine metagenome</name>
    <dbReference type="NCBI Taxonomy" id="408172"/>
    <lineage>
        <taxon>unclassified sequences</taxon>
        <taxon>metagenomes</taxon>
        <taxon>ecological metagenomes</taxon>
    </lineage>
</organism>
<name>A0A382ZX52_9ZZZZ</name>
<accession>A0A382ZX52</accession>
<protein>
    <submittedName>
        <fullName evidence="1">Uncharacterized protein</fullName>
    </submittedName>
</protein>